<keyword evidence="2" id="KW-1185">Reference proteome</keyword>
<proteinExistence type="predicted"/>
<sequence>MSNRLRLCQKNDKLLNKNSRRPMKITVQEETFVGKILNKIALEVDKEQMTIAELIQYKVAHSVATHNAAIEVESKAEGTQHEVEAVLNKNASQTYAFKRELADPEKETYRAWEAFKTNQLIVLIDNSQAESLEQEVLFSQDTVASFLKMTQLVGG</sequence>
<reference evidence="1 2" key="1">
    <citation type="submission" date="2007-01" db="EMBL/GenBank/DDBJ databases">
        <authorList>
            <person name="Haygood M."/>
            <person name="Podell S."/>
            <person name="Anderson C."/>
            <person name="Hopkinson B."/>
            <person name="Roe K."/>
            <person name="Barbeau K."/>
            <person name="Gaasterland T."/>
            <person name="Ferriera S."/>
            <person name="Johnson J."/>
            <person name="Kravitz S."/>
            <person name="Beeson K."/>
            <person name="Sutton G."/>
            <person name="Rogers Y.-H."/>
            <person name="Friedman R."/>
            <person name="Frazier M."/>
            <person name="Venter J.C."/>
        </authorList>
    </citation>
    <scope>NUCLEOTIDE SEQUENCE [LARGE SCALE GENOMIC DNA]</scope>
    <source>
        <strain evidence="1 2">ATCC 23134</strain>
    </source>
</reference>
<gene>
    <name evidence="1" type="ORF">M23134_02120</name>
</gene>
<evidence type="ECO:0000313" key="2">
    <source>
        <dbReference type="Proteomes" id="UP000004095"/>
    </source>
</evidence>
<dbReference type="AlphaFoldDB" id="A1ZCT9"/>
<evidence type="ECO:0000313" key="1">
    <source>
        <dbReference type="EMBL" id="EAY32091.1"/>
    </source>
</evidence>
<dbReference type="Proteomes" id="UP000004095">
    <property type="component" value="Unassembled WGS sequence"/>
</dbReference>
<dbReference type="EMBL" id="AAWS01000001">
    <property type="protein sequence ID" value="EAY32091.1"/>
    <property type="molecule type" value="Genomic_DNA"/>
</dbReference>
<organism evidence="1 2">
    <name type="scientific">Microscilla marina ATCC 23134</name>
    <dbReference type="NCBI Taxonomy" id="313606"/>
    <lineage>
        <taxon>Bacteria</taxon>
        <taxon>Pseudomonadati</taxon>
        <taxon>Bacteroidota</taxon>
        <taxon>Cytophagia</taxon>
        <taxon>Cytophagales</taxon>
        <taxon>Microscillaceae</taxon>
        <taxon>Microscilla</taxon>
    </lineage>
</organism>
<comment type="caution">
    <text evidence="1">The sequence shown here is derived from an EMBL/GenBank/DDBJ whole genome shotgun (WGS) entry which is preliminary data.</text>
</comment>
<protein>
    <submittedName>
        <fullName evidence="1">Uncharacterized protein</fullName>
    </submittedName>
</protein>
<name>A1ZCT9_MICM2</name>
<dbReference type="eggNOG" id="ENOG50331TA">
    <property type="taxonomic scope" value="Bacteria"/>
</dbReference>
<accession>A1ZCT9</accession>